<dbReference type="GO" id="GO:0008270">
    <property type="term" value="F:zinc ion binding"/>
    <property type="evidence" value="ECO:0007669"/>
    <property type="project" value="UniProtKB-KW"/>
</dbReference>
<evidence type="ECO:0000313" key="5">
    <source>
        <dbReference type="Proteomes" id="UP001218188"/>
    </source>
</evidence>
<proteinExistence type="predicted"/>
<evidence type="ECO:0000256" key="1">
    <source>
        <dbReference type="PROSITE-ProRule" id="PRU00325"/>
    </source>
</evidence>
<keyword evidence="1" id="KW-0479">Metal-binding</keyword>
<gene>
    <name evidence="4" type="ORF">C8F04DRAFT_1103184</name>
</gene>
<evidence type="ECO:0000256" key="2">
    <source>
        <dbReference type="SAM" id="MobiDB-lite"/>
    </source>
</evidence>
<dbReference type="AlphaFoldDB" id="A0AAD6SY59"/>
<reference evidence="4" key="1">
    <citation type="submission" date="2023-03" db="EMBL/GenBank/DDBJ databases">
        <title>Massive genome expansion in bonnet fungi (Mycena s.s.) driven by repeated elements and novel gene families across ecological guilds.</title>
        <authorList>
            <consortium name="Lawrence Berkeley National Laboratory"/>
            <person name="Harder C.B."/>
            <person name="Miyauchi S."/>
            <person name="Viragh M."/>
            <person name="Kuo A."/>
            <person name="Thoen E."/>
            <person name="Andreopoulos B."/>
            <person name="Lu D."/>
            <person name="Skrede I."/>
            <person name="Drula E."/>
            <person name="Henrissat B."/>
            <person name="Morin E."/>
            <person name="Kohler A."/>
            <person name="Barry K."/>
            <person name="LaButti K."/>
            <person name="Morin E."/>
            <person name="Salamov A."/>
            <person name="Lipzen A."/>
            <person name="Mereny Z."/>
            <person name="Hegedus B."/>
            <person name="Baldrian P."/>
            <person name="Stursova M."/>
            <person name="Weitz H."/>
            <person name="Taylor A."/>
            <person name="Grigoriev I.V."/>
            <person name="Nagy L.G."/>
            <person name="Martin F."/>
            <person name="Kauserud H."/>
        </authorList>
    </citation>
    <scope>NUCLEOTIDE SEQUENCE</scope>
    <source>
        <strain evidence="4">CBHHK200</strain>
    </source>
</reference>
<dbReference type="Proteomes" id="UP001218188">
    <property type="component" value="Unassembled WGS sequence"/>
</dbReference>
<feature type="region of interest" description="Disordered" evidence="2">
    <location>
        <begin position="96"/>
        <end position="125"/>
    </location>
</feature>
<dbReference type="InterPro" id="IPR007527">
    <property type="entry name" value="Znf_SWIM"/>
</dbReference>
<name>A0AAD6SY59_9AGAR</name>
<keyword evidence="1" id="KW-0862">Zinc</keyword>
<feature type="non-terminal residue" evidence="4">
    <location>
        <position position="195"/>
    </location>
</feature>
<evidence type="ECO:0000313" key="4">
    <source>
        <dbReference type="EMBL" id="KAJ7033912.1"/>
    </source>
</evidence>
<dbReference type="EMBL" id="JARJCM010000061">
    <property type="protein sequence ID" value="KAJ7033912.1"/>
    <property type="molecule type" value="Genomic_DNA"/>
</dbReference>
<feature type="compositionally biased region" description="Acidic residues" evidence="2">
    <location>
        <begin position="97"/>
        <end position="107"/>
    </location>
</feature>
<feature type="domain" description="SWIM-type" evidence="3">
    <location>
        <begin position="49"/>
        <end position="80"/>
    </location>
</feature>
<evidence type="ECO:0000259" key="3">
    <source>
        <dbReference type="PROSITE" id="PS50966"/>
    </source>
</evidence>
<keyword evidence="1" id="KW-0863">Zinc-finger</keyword>
<comment type="caution">
    <text evidence="4">The sequence shown here is derived from an EMBL/GenBank/DDBJ whole genome shotgun (WGS) entry which is preliminary data.</text>
</comment>
<sequence length="195" mass="21799">MGFEGPDLAFKHRLAVTKRADLIPRSAIQLDPETGKYIVRSQSDNEIFYEVDLDAYDCTCLSFPLIRFCKHICAVQHHFPEAKMQIPVTALIIPENSEPDDELDNDSEAASMVPTPQEVQAETDQQSIDALAHRLESLMFLCLTPPAVITTELRAQLLVATQALDRLDTQLSPLPAILPRVKVKVAPNQHSWPET</sequence>
<protein>
    <recommendedName>
        <fullName evidence="3">SWIM-type domain-containing protein</fullName>
    </recommendedName>
</protein>
<keyword evidence="5" id="KW-1185">Reference proteome</keyword>
<dbReference type="PROSITE" id="PS50966">
    <property type="entry name" value="ZF_SWIM"/>
    <property type="match status" value="1"/>
</dbReference>
<accession>A0AAD6SY59</accession>
<organism evidence="4 5">
    <name type="scientific">Mycena alexandri</name>
    <dbReference type="NCBI Taxonomy" id="1745969"/>
    <lineage>
        <taxon>Eukaryota</taxon>
        <taxon>Fungi</taxon>
        <taxon>Dikarya</taxon>
        <taxon>Basidiomycota</taxon>
        <taxon>Agaricomycotina</taxon>
        <taxon>Agaricomycetes</taxon>
        <taxon>Agaricomycetidae</taxon>
        <taxon>Agaricales</taxon>
        <taxon>Marasmiineae</taxon>
        <taxon>Mycenaceae</taxon>
        <taxon>Mycena</taxon>
    </lineage>
</organism>